<dbReference type="AlphaFoldDB" id="A0ABD3RC99"/>
<dbReference type="Proteomes" id="UP001530377">
    <property type="component" value="Unassembled WGS sequence"/>
</dbReference>
<dbReference type="EMBL" id="JALLPB020000448">
    <property type="protein sequence ID" value="KAL3809031.1"/>
    <property type="molecule type" value="Genomic_DNA"/>
</dbReference>
<reference evidence="1 2" key="1">
    <citation type="submission" date="2024-10" db="EMBL/GenBank/DDBJ databases">
        <title>Updated reference genomes for cyclostephanoid diatoms.</title>
        <authorList>
            <person name="Roberts W.R."/>
            <person name="Alverson A.J."/>
        </authorList>
    </citation>
    <scope>NUCLEOTIDE SEQUENCE [LARGE SCALE GENOMIC DNA]</scope>
    <source>
        <strain evidence="1 2">AJA228-03</strain>
    </source>
</reference>
<protein>
    <submittedName>
        <fullName evidence="1">Uncharacterized protein</fullName>
    </submittedName>
</protein>
<organism evidence="1 2">
    <name type="scientific">Cyclostephanos tholiformis</name>
    <dbReference type="NCBI Taxonomy" id="382380"/>
    <lineage>
        <taxon>Eukaryota</taxon>
        <taxon>Sar</taxon>
        <taxon>Stramenopiles</taxon>
        <taxon>Ochrophyta</taxon>
        <taxon>Bacillariophyta</taxon>
        <taxon>Coscinodiscophyceae</taxon>
        <taxon>Thalassiosirophycidae</taxon>
        <taxon>Stephanodiscales</taxon>
        <taxon>Stephanodiscaceae</taxon>
        <taxon>Cyclostephanos</taxon>
    </lineage>
</organism>
<comment type="caution">
    <text evidence="1">The sequence shown here is derived from an EMBL/GenBank/DDBJ whole genome shotgun (WGS) entry which is preliminary data.</text>
</comment>
<gene>
    <name evidence="1" type="ORF">ACHAXA_001929</name>
</gene>
<sequence>MMTTTSPAADGDYHFMPVPMLLSMSHIHLASRAISEAIAMGGIGYHSSSSSSPEYHFRRSLHHWPTNPVAHSLFTNYRRMNGSSSLVGVCDMYQRATSYASCWRMLALDFLGRSLSAAEEGVTEDDNVTVGDGIDANKWVELLILNAERRT</sequence>
<name>A0ABD3RC99_9STRA</name>
<evidence type="ECO:0000313" key="2">
    <source>
        <dbReference type="Proteomes" id="UP001530377"/>
    </source>
</evidence>
<proteinExistence type="predicted"/>
<keyword evidence="2" id="KW-1185">Reference proteome</keyword>
<accession>A0ABD3RC99</accession>
<evidence type="ECO:0000313" key="1">
    <source>
        <dbReference type="EMBL" id="KAL3809031.1"/>
    </source>
</evidence>